<gene>
    <name evidence="4" type="ORF">HPT29_021355</name>
</gene>
<feature type="domain" description="DUF1254" evidence="3">
    <location>
        <begin position="111"/>
        <end position="233"/>
    </location>
</feature>
<dbReference type="Pfam" id="PF06863">
    <property type="entry name" value="DUF1254"/>
    <property type="match status" value="1"/>
</dbReference>
<protein>
    <submittedName>
        <fullName evidence="4">DUF1254 domain-containing protein</fullName>
    </submittedName>
</protein>
<evidence type="ECO:0000313" key="4">
    <source>
        <dbReference type="EMBL" id="UVF18984.1"/>
    </source>
</evidence>
<keyword evidence="5" id="KW-1185">Reference proteome</keyword>
<dbReference type="PANTHER" id="PTHR36509">
    <property type="entry name" value="BLL3101 PROTEIN"/>
    <property type="match status" value="1"/>
</dbReference>
<dbReference type="SUPFAM" id="SSF160935">
    <property type="entry name" value="VPA0735-like"/>
    <property type="match status" value="1"/>
</dbReference>
<dbReference type="PANTHER" id="PTHR36509:SF3">
    <property type="entry name" value="SIGNAL PEPTIDE PROTEIN"/>
    <property type="match status" value="1"/>
</dbReference>
<dbReference type="Gene3D" id="1.10.3360.10">
    <property type="entry name" value="VPA0735-like domain"/>
    <property type="match status" value="1"/>
</dbReference>
<feature type="signal peptide" evidence="1">
    <location>
        <begin position="1"/>
        <end position="28"/>
    </location>
</feature>
<dbReference type="InterPro" id="IPR010621">
    <property type="entry name" value="DUF1214"/>
</dbReference>
<dbReference type="RefSeq" id="WP_173947523.1">
    <property type="nucleotide sequence ID" value="NZ_CP102845.1"/>
</dbReference>
<dbReference type="Pfam" id="PF06742">
    <property type="entry name" value="DUF1214"/>
    <property type="match status" value="1"/>
</dbReference>
<name>A0ABY5RSQ1_9HYPH</name>
<dbReference type="InterPro" id="IPR037049">
    <property type="entry name" value="DUF1214_C_sf"/>
</dbReference>
<keyword evidence="1" id="KW-0732">Signal</keyword>
<reference evidence="4" key="1">
    <citation type="submission" date="2022-08" db="EMBL/GenBank/DDBJ databases">
        <title>Microvirga terrae sp. nov., isolated from soil.</title>
        <authorList>
            <person name="Kim K.H."/>
            <person name="Seo Y.L."/>
            <person name="Kim J.M."/>
            <person name="Lee J.K."/>
            <person name="Han D.M."/>
            <person name="Jeon C.O."/>
        </authorList>
    </citation>
    <scope>NUCLEOTIDE SEQUENCE</scope>
    <source>
        <strain evidence="4">R24</strain>
    </source>
</reference>
<dbReference type="Gene3D" id="2.60.40.1610">
    <property type="entry name" value="Domain of unknown function DUF1254"/>
    <property type="match status" value="1"/>
</dbReference>
<dbReference type="Proteomes" id="UP001017257">
    <property type="component" value="Chromosome"/>
</dbReference>
<evidence type="ECO:0000259" key="2">
    <source>
        <dbReference type="Pfam" id="PF06742"/>
    </source>
</evidence>
<evidence type="ECO:0000256" key="1">
    <source>
        <dbReference type="SAM" id="SignalP"/>
    </source>
</evidence>
<dbReference type="InterPro" id="IPR010679">
    <property type="entry name" value="DUF1254"/>
</dbReference>
<dbReference type="InterPro" id="IPR037050">
    <property type="entry name" value="DUF1254_sf"/>
</dbReference>
<sequence length="512" mass="55912">MTSRCVIRSFLLSAAASVLPLSVGPALAYGPSPTYSADVPAWITTPDSVETRIGPLRFRNGVPDEDTVRRVYDQLDFSRGVEAFLTGMPATSVRALCNGIEQAGVKRNQAFGITEDLMDARSLFLTPNTTTVYGFTCLDLRNGPMVLQVPTGVLGTVDDAYFRWVKDIGVTGPDGGRGGEYLYVPPGYTGDLPSDGYFIARPRTNTLLVFFRAFVKGGDIAAAVQHVEAGANVFPLYATSESGEPAKAQFINTSGVKFNTISANTFRFYEELNEVVQTEPADFLDPDQVGLFAAIGIRKGHRFAPDARMKGILTDAVAVGNATGRSFLFASRDQQAKFYPDRQWVTAFVGGSYLFQEGAERLLDAKSMFFYYATGITPAMAMARVGSGSAYAATFRDATGRYFDGVKTYKVRLPGPIPAKEFWSFVVYDNQTRSLLETDQKLAGVDSTQPGLKTDPDGSATVWFAPKAPAGQERNWVQTMPGKGWNVLLRLYGPLEPWFDKSWKPGDIELVE</sequence>
<evidence type="ECO:0000259" key="3">
    <source>
        <dbReference type="Pfam" id="PF06863"/>
    </source>
</evidence>
<accession>A0ABY5RSQ1</accession>
<feature type="chain" id="PRO_5045110872" evidence="1">
    <location>
        <begin position="29"/>
        <end position="512"/>
    </location>
</feature>
<organism evidence="4 5">
    <name type="scientific">Microvirga terrae</name>
    <dbReference type="NCBI Taxonomy" id="2740529"/>
    <lineage>
        <taxon>Bacteria</taxon>
        <taxon>Pseudomonadati</taxon>
        <taxon>Pseudomonadota</taxon>
        <taxon>Alphaproteobacteria</taxon>
        <taxon>Hyphomicrobiales</taxon>
        <taxon>Methylobacteriaceae</taxon>
        <taxon>Microvirga</taxon>
    </lineage>
</organism>
<evidence type="ECO:0000313" key="5">
    <source>
        <dbReference type="Proteomes" id="UP001017257"/>
    </source>
</evidence>
<dbReference type="EMBL" id="CP102845">
    <property type="protein sequence ID" value="UVF18984.1"/>
    <property type="molecule type" value="Genomic_DNA"/>
</dbReference>
<proteinExistence type="predicted"/>
<feature type="domain" description="DUF1214" evidence="2">
    <location>
        <begin position="389"/>
        <end position="495"/>
    </location>
</feature>
<dbReference type="Gene3D" id="2.60.120.600">
    <property type="entry name" value="Domain of unknown function DUF1214, C-terminal domain"/>
    <property type="match status" value="1"/>
</dbReference>